<organism evidence="10 12">
    <name type="scientific">Methanosphaera cuniculi</name>
    <dbReference type="NCBI Taxonomy" id="1077256"/>
    <lineage>
        <taxon>Archaea</taxon>
        <taxon>Methanobacteriati</taxon>
        <taxon>Methanobacteriota</taxon>
        <taxon>Methanomada group</taxon>
        <taxon>Methanobacteria</taxon>
        <taxon>Methanobacteriales</taxon>
        <taxon>Methanobacteriaceae</taxon>
        <taxon>Methanosphaera</taxon>
    </lineage>
</organism>
<gene>
    <name evidence="10" type="ORF">ASJ82_04845</name>
    <name evidence="11" type="ORF">MSCUN_06140</name>
</gene>
<dbReference type="EMBL" id="LMVN01000029">
    <property type="protein sequence ID" value="PAV06545.1"/>
    <property type="molecule type" value="Genomic_DNA"/>
</dbReference>
<keyword evidence="2" id="KW-0210">Decarboxylase</keyword>
<dbReference type="InterPro" id="IPR022502">
    <property type="entry name" value="Sulfopyruvate_deCO2ase_alpha"/>
</dbReference>
<dbReference type="GO" id="GO:0030976">
    <property type="term" value="F:thiamine pyrophosphate binding"/>
    <property type="evidence" value="ECO:0007669"/>
    <property type="project" value="InterPro"/>
</dbReference>
<evidence type="ECO:0000256" key="2">
    <source>
        <dbReference type="ARBA" id="ARBA00022793"/>
    </source>
</evidence>
<comment type="caution">
    <text evidence="10">The sequence shown here is derived from an EMBL/GenBank/DDBJ whole genome shotgun (WGS) entry which is preliminary data.</text>
</comment>
<evidence type="ECO:0000256" key="3">
    <source>
        <dbReference type="ARBA" id="ARBA00023239"/>
    </source>
</evidence>
<dbReference type="InterPro" id="IPR029061">
    <property type="entry name" value="THDP-binding"/>
</dbReference>
<reference evidence="11 13" key="1">
    <citation type="submission" date="2016-04" db="EMBL/GenBank/DDBJ databases">
        <title>Genome sequence of Methanosphaera cuniculi DSM 4103.</title>
        <authorList>
            <person name="Poehlein A."/>
            <person name="Seedorf H."/>
            <person name="Daniel R."/>
        </authorList>
    </citation>
    <scope>NUCLEOTIDE SEQUENCE [LARGE SCALE GENOMIC DNA]</scope>
    <source>
        <strain evidence="11 13">DSM 4103</strain>
    </source>
</reference>
<evidence type="ECO:0000256" key="5">
    <source>
        <dbReference type="ARBA" id="ARBA00037914"/>
    </source>
</evidence>
<evidence type="ECO:0000313" key="13">
    <source>
        <dbReference type="Proteomes" id="UP000246004"/>
    </source>
</evidence>
<dbReference type="CDD" id="cd07035">
    <property type="entry name" value="TPP_PYR_POX_like"/>
    <property type="match status" value="1"/>
</dbReference>
<comment type="catalytic activity">
    <reaction evidence="8">
        <text>3-sulfopyruvate + H(+) = sulfoacetaldehyde + CO2</text>
        <dbReference type="Rhea" id="RHEA:20948"/>
        <dbReference type="ChEBI" id="CHEBI:15378"/>
        <dbReference type="ChEBI" id="CHEBI:16526"/>
        <dbReference type="ChEBI" id="CHEBI:57940"/>
        <dbReference type="ChEBI" id="CHEBI:58246"/>
        <dbReference type="EC" id="4.1.1.79"/>
    </reaction>
</comment>
<keyword evidence="10" id="KW-0670">Pyruvate</keyword>
<dbReference type="OrthoDB" id="53192at2157"/>
<dbReference type="Proteomes" id="UP000217528">
    <property type="component" value="Unassembled WGS sequence"/>
</dbReference>
<comment type="subunit">
    <text evidence="6">Heterododecamer composed of 6 subunits alpha and 6 subunits beta.</text>
</comment>
<dbReference type="EC" id="4.1.1.79" evidence="7"/>
<feature type="domain" description="Thiamine pyrophosphate enzyme N-terminal TPP-binding" evidence="9">
    <location>
        <begin position="2"/>
        <end position="105"/>
    </location>
</feature>
<dbReference type="GO" id="GO:0050545">
    <property type="term" value="F:sulfopyruvate decarboxylase activity"/>
    <property type="evidence" value="ECO:0007669"/>
    <property type="project" value="UniProtKB-EC"/>
</dbReference>
<dbReference type="InterPro" id="IPR012001">
    <property type="entry name" value="Thiamin_PyroP_enz_TPP-bd_dom"/>
</dbReference>
<dbReference type="NCBIfam" id="TIGR03845">
    <property type="entry name" value="sulfopyru_alph"/>
    <property type="match status" value="1"/>
</dbReference>
<dbReference type="InterPro" id="IPR051818">
    <property type="entry name" value="TPP_dependent_decarboxylase"/>
</dbReference>
<dbReference type="PANTHER" id="PTHR42818:SF1">
    <property type="entry name" value="SULFOPYRUVATE DECARBOXYLASE"/>
    <property type="match status" value="1"/>
</dbReference>
<dbReference type="Proteomes" id="UP000246004">
    <property type="component" value="Unassembled WGS sequence"/>
</dbReference>
<keyword evidence="12" id="KW-1185">Reference proteome</keyword>
<evidence type="ECO:0000313" key="10">
    <source>
        <dbReference type="EMBL" id="PAV06545.1"/>
    </source>
</evidence>
<keyword evidence="1" id="KW-0174">Coenzyme M biosynthesis</keyword>
<evidence type="ECO:0000256" key="6">
    <source>
        <dbReference type="ARBA" id="ARBA00038733"/>
    </source>
</evidence>
<comment type="function">
    <text evidence="4">Involved in the biosynthesis of the coenzyme M (2-mercaptoethanesulfonic acid). Catalyzes the decarboxylation of sulfopyruvate to sulfoacetaldehyde.</text>
</comment>
<dbReference type="AlphaFoldDB" id="A0A2A2HB08"/>
<accession>A0A2A2HB08</accession>
<protein>
    <recommendedName>
        <fullName evidence="7">sulfopyruvate decarboxylase</fullName>
        <ecNumber evidence="7">4.1.1.79</ecNumber>
    </recommendedName>
</protein>
<dbReference type="PANTHER" id="PTHR42818">
    <property type="entry name" value="SULFOPYRUVATE DECARBOXYLASE SUBUNIT ALPHA"/>
    <property type="match status" value="1"/>
</dbReference>
<proteinExistence type="predicted"/>
<dbReference type="Gene3D" id="3.40.50.970">
    <property type="match status" value="1"/>
</dbReference>
<name>A0A2A2HB08_9EURY</name>
<evidence type="ECO:0000256" key="1">
    <source>
        <dbReference type="ARBA" id="ARBA00022545"/>
    </source>
</evidence>
<keyword evidence="3" id="KW-0456">Lyase</keyword>
<comment type="pathway">
    <text evidence="5">Cofactor biosynthesis; coenzyme M biosynthesis; sulfoacetaldehyde from phosphoenolpyruvate and sulfite: step 4/4.</text>
</comment>
<dbReference type="RefSeq" id="WP_095609399.1">
    <property type="nucleotide sequence ID" value="NZ_CANQEZ010000003.1"/>
</dbReference>
<evidence type="ECO:0000256" key="8">
    <source>
        <dbReference type="ARBA" id="ARBA00048551"/>
    </source>
</evidence>
<evidence type="ECO:0000256" key="7">
    <source>
        <dbReference type="ARBA" id="ARBA00038875"/>
    </source>
</evidence>
<dbReference type="Pfam" id="PF02776">
    <property type="entry name" value="TPP_enzyme_N"/>
    <property type="match status" value="1"/>
</dbReference>
<evidence type="ECO:0000259" key="9">
    <source>
        <dbReference type="Pfam" id="PF02776"/>
    </source>
</evidence>
<dbReference type="SUPFAM" id="SSF52518">
    <property type="entry name" value="Thiamin diphosphate-binding fold (THDP-binding)"/>
    <property type="match status" value="1"/>
</dbReference>
<evidence type="ECO:0000313" key="11">
    <source>
        <dbReference type="EMBL" id="PWL08492.1"/>
    </source>
</evidence>
<dbReference type="GO" id="GO:0019295">
    <property type="term" value="P:coenzyme M biosynthetic process"/>
    <property type="evidence" value="ECO:0007669"/>
    <property type="project" value="UniProtKB-KW"/>
</dbReference>
<dbReference type="EMBL" id="LWMS01000015">
    <property type="protein sequence ID" value="PWL08492.1"/>
    <property type="molecule type" value="Genomic_DNA"/>
</dbReference>
<evidence type="ECO:0000313" key="12">
    <source>
        <dbReference type="Proteomes" id="UP000217528"/>
    </source>
</evidence>
<evidence type="ECO:0000256" key="4">
    <source>
        <dbReference type="ARBA" id="ARBA00037396"/>
    </source>
</evidence>
<sequence length="169" mass="18767">MDSTDVIYQGLKDAGINFIVSVPCANLKKLLNLVDEDPEIKHIPVTREEEGFGICAGAYMGGMKPAILMQNSGLGNSVNVLASLIKLYNFPILIIISHRGTLGEGVYGQVPMSKATTKVFDSLDIRYIKVDNPNESEKIVKQTWDLAYISEEPIALLFDINYWKRSVDE</sequence>
<reference evidence="10 12" key="2">
    <citation type="journal article" date="2017" name="BMC Genomics">
        <title>Genomic analysis of methanogenic archaea reveals a shift towards energy conservation.</title>
        <authorList>
            <person name="Gilmore S.P."/>
            <person name="Henske J.K."/>
            <person name="Sexton J.A."/>
            <person name="Solomon K.V."/>
            <person name="Seppala S."/>
            <person name="Yoo J.I."/>
            <person name="Huyett L.M."/>
            <person name="Pressman A."/>
            <person name="Cogan J.Z."/>
            <person name="Kivenson V."/>
            <person name="Peng X."/>
            <person name="Tan Y."/>
            <person name="Valentine D.L."/>
            <person name="O'Malley M.A."/>
        </authorList>
    </citation>
    <scope>NUCLEOTIDE SEQUENCE [LARGE SCALE GENOMIC DNA]</scope>
    <source>
        <strain evidence="10 12">1R-7</strain>
    </source>
</reference>